<organism evidence="5 6">
    <name type="scientific">Natronococcus pandeyae</name>
    <dbReference type="NCBI Taxonomy" id="2055836"/>
    <lineage>
        <taxon>Archaea</taxon>
        <taxon>Methanobacteriati</taxon>
        <taxon>Methanobacteriota</taxon>
        <taxon>Stenosarchaea group</taxon>
        <taxon>Halobacteria</taxon>
        <taxon>Halobacteriales</taxon>
        <taxon>Natrialbaceae</taxon>
        <taxon>Natronococcus</taxon>
    </lineage>
</organism>
<dbReference type="AlphaFoldDB" id="A0A8J8Q4A7"/>
<protein>
    <submittedName>
        <fullName evidence="5">Uncharacterized protein</fullName>
    </submittedName>
</protein>
<keyword evidence="2" id="KW-1133">Transmembrane helix</keyword>
<dbReference type="InterPro" id="IPR058674">
    <property type="entry name" value="DUF8054_N"/>
</dbReference>
<keyword evidence="2" id="KW-0472">Membrane</keyword>
<evidence type="ECO:0000313" key="6">
    <source>
        <dbReference type="Proteomes" id="UP000766904"/>
    </source>
</evidence>
<keyword evidence="2" id="KW-0812">Transmembrane</keyword>
<feature type="compositionally biased region" description="Low complexity" evidence="1">
    <location>
        <begin position="86"/>
        <end position="97"/>
    </location>
</feature>
<reference evidence="5" key="1">
    <citation type="submission" date="2017-11" db="EMBL/GenBank/DDBJ databases">
        <authorList>
            <person name="Kajale S.C."/>
            <person name="Sharma A."/>
        </authorList>
    </citation>
    <scope>NUCLEOTIDE SEQUENCE</scope>
    <source>
        <strain evidence="5">LS1_42</strain>
    </source>
</reference>
<sequence length="271" mass="29096">MTSLLDRIRRPEYTGTNRCWPCTVTNGLLLGIVVVALAATRRRLGAVAVAAVGAASIALRGYFVPYTPQFAPHLTARLPLGEPGSDDAGSLSDAGSAETERGEEGPTGEDVLTALVEAGVVVPEGDELFLDEEFRNDWHDEMRTLRDRDLETLAEIADRHTAPETAVRVGSSFGRSYLVLDGEDGGLVTLRREIAVAELGAARALESVVESPAIRRAAGRPLRSLLEGCPLCDEPLEITQSSCCGEVTPIGSTPKEKLYCPNCNVRLFTFD</sequence>
<dbReference type="EMBL" id="PHNJ01000003">
    <property type="protein sequence ID" value="TYL39196.1"/>
    <property type="molecule type" value="Genomic_DNA"/>
</dbReference>
<evidence type="ECO:0000259" key="4">
    <source>
        <dbReference type="Pfam" id="PF26238"/>
    </source>
</evidence>
<evidence type="ECO:0000259" key="3">
    <source>
        <dbReference type="Pfam" id="PF26236"/>
    </source>
</evidence>
<evidence type="ECO:0000313" key="5">
    <source>
        <dbReference type="EMBL" id="TYL39196.1"/>
    </source>
</evidence>
<proteinExistence type="predicted"/>
<dbReference type="Pfam" id="PF26236">
    <property type="entry name" value="DUF8054_N"/>
    <property type="match status" value="1"/>
</dbReference>
<accession>A0A8J8Q4A7</accession>
<dbReference type="Pfam" id="PF26238">
    <property type="entry name" value="DUF8054_M"/>
    <property type="match status" value="1"/>
</dbReference>
<feature type="domain" description="DUF8054" evidence="3">
    <location>
        <begin position="5"/>
        <end position="77"/>
    </location>
</feature>
<evidence type="ECO:0000256" key="1">
    <source>
        <dbReference type="SAM" id="MobiDB-lite"/>
    </source>
</evidence>
<evidence type="ECO:0000256" key="2">
    <source>
        <dbReference type="SAM" id="Phobius"/>
    </source>
</evidence>
<dbReference type="RefSeq" id="WP_148857338.1">
    <property type="nucleotide sequence ID" value="NZ_PHNJ01000003.1"/>
</dbReference>
<keyword evidence="6" id="KW-1185">Reference proteome</keyword>
<dbReference type="InterPro" id="IPR058775">
    <property type="entry name" value="DUF8054_M"/>
</dbReference>
<feature type="transmembrane region" description="Helical" evidence="2">
    <location>
        <begin position="44"/>
        <end position="63"/>
    </location>
</feature>
<name>A0A8J8Q4A7_9EURY</name>
<feature type="region of interest" description="Disordered" evidence="1">
    <location>
        <begin position="77"/>
        <end position="109"/>
    </location>
</feature>
<feature type="domain" description="DUF8054" evidence="4">
    <location>
        <begin position="110"/>
        <end position="223"/>
    </location>
</feature>
<feature type="transmembrane region" description="Helical" evidence="2">
    <location>
        <begin position="20"/>
        <end position="38"/>
    </location>
</feature>
<dbReference type="OrthoDB" id="205972at2157"/>
<gene>
    <name evidence="5" type="ORF">CV102_07880</name>
</gene>
<comment type="caution">
    <text evidence="5">The sequence shown here is derived from an EMBL/GenBank/DDBJ whole genome shotgun (WGS) entry which is preliminary data.</text>
</comment>
<dbReference type="Proteomes" id="UP000766904">
    <property type="component" value="Unassembled WGS sequence"/>
</dbReference>